<dbReference type="InterPro" id="IPR050090">
    <property type="entry name" value="Tyrosine_recombinase_XerCD"/>
</dbReference>
<comment type="subcellular location">
    <subcellularLocation>
        <location evidence="1">Cytoplasm</location>
    </subcellularLocation>
</comment>
<dbReference type="GO" id="GO:0003677">
    <property type="term" value="F:DNA binding"/>
    <property type="evidence" value="ECO:0007669"/>
    <property type="project" value="UniProtKB-KW"/>
</dbReference>
<evidence type="ECO:0000259" key="6">
    <source>
        <dbReference type="PROSITE" id="PS51898"/>
    </source>
</evidence>
<dbReference type="InterPro" id="IPR002104">
    <property type="entry name" value="Integrase_catalytic"/>
</dbReference>
<protein>
    <recommendedName>
        <fullName evidence="6">Tyr recombinase domain-containing protein</fullName>
    </recommendedName>
</protein>
<dbReference type="PROSITE" id="PS51898">
    <property type="entry name" value="TYR_RECOMBINASE"/>
    <property type="match status" value="1"/>
</dbReference>
<proteinExistence type="predicted"/>
<dbReference type="PANTHER" id="PTHR30349">
    <property type="entry name" value="PHAGE INTEGRASE-RELATED"/>
    <property type="match status" value="1"/>
</dbReference>
<dbReference type="AlphaFoldDB" id="A0A0F9UD67"/>
<evidence type="ECO:0000256" key="5">
    <source>
        <dbReference type="SAM" id="MobiDB-lite"/>
    </source>
</evidence>
<gene>
    <name evidence="7" type="ORF">LCGC14_0237410</name>
</gene>
<dbReference type="Gene3D" id="1.10.443.10">
    <property type="entry name" value="Intergrase catalytic core"/>
    <property type="match status" value="1"/>
</dbReference>
<dbReference type="Gene3D" id="1.10.150.130">
    <property type="match status" value="1"/>
</dbReference>
<evidence type="ECO:0000313" key="7">
    <source>
        <dbReference type="EMBL" id="KKN89609.1"/>
    </source>
</evidence>
<evidence type="ECO:0000256" key="3">
    <source>
        <dbReference type="ARBA" id="ARBA00023125"/>
    </source>
</evidence>
<evidence type="ECO:0000256" key="2">
    <source>
        <dbReference type="ARBA" id="ARBA00022908"/>
    </source>
</evidence>
<evidence type="ECO:0000256" key="4">
    <source>
        <dbReference type="ARBA" id="ARBA00023172"/>
    </source>
</evidence>
<feature type="region of interest" description="Disordered" evidence="5">
    <location>
        <begin position="304"/>
        <end position="326"/>
    </location>
</feature>
<organism evidence="7">
    <name type="scientific">marine sediment metagenome</name>
    <dbReference type="NCBI Taxonomy" id="412755"/>
    <lineage>
        <taxon>unclassified sequences</taxon>
        <taxon>metagenomes</taxon>
        <taxon>ecological metagenomes</taxon>
    </lineage>
</organism>
<keyword evidence="2" id="KW-0229">DNA integration</keyword>
<keyword evidence="3" id="KW-0238">DNA-binding</keyword>
<name>A0A0F9UD67_9ZZZZ</name>
<dbReference type="GO" id="GO:0015074">
    <property type="term" value="P:DNA integration"/>
    <property type="evidence" value="ECO:0007669"/>
    <property type="project" value="UniProtKB-KW"/>
</dbReference>
<accession>A0A0F9UD67</accession>
<dbReference type="InterPro" id="IPR010998">
    <property type="entry name" value="Integrase_recombinase_N"/>
</dbReference>
<dbReference type="GO" id="GO:0005737">
    <property type="term" value="C:cytoplasm"/>
    <property type="evidence" value="ECO:0007669"/>
    <property type="project" value="UniProtKB-SubCell"/>
</dbReference>
<evidence type="ECO:0000256" key="1">
    <source>
        <dbReference type="ARBA" id="ARBA00004496"/>
    </source>
</evidence>
<reference evidence="7" key="1">
    <citation type="journal article" date="2015" name="Nature">
        <title>Complex archaea that bridge the gap between prokaryotes and eukaryotes.</title>
        <authorList>
            <person name="Spang A."/>
            <person name="Saw J.H."/>
            <person name="Jorgensen S.L."/>
            <person name="Zaremba-Niedzwiedzka K."/>
            <person name="Martijn J."/>
            <person name="Lind A.E."/>
            <person name="van Eijk R."/>
            <person name="Schleper C."/>
            <person name="Guy L."/>
            <person name="Ettema T.J."/>
        </authorList>
    </citation>
    <scope>NUCLEOTIDE SEQUENCE</scope>
</reference>
<dbReference type="PANTHER" id="PTHR30349:SF77">
    <property type="entry name" value="TYROSINE RECOMBINASE XERC"/>
    <property type="match status" value="1"/>
</dbReference>
<comment type="caution">
    <text evidence="7">The sequence shown here is derived from an EMBL/GenBank/DDBJ whole genome shotgun (WGS) entry which is preliminary data.</text>
</comment>
<dbReference type="InterPro" id="IPR013762">
    <property type="entry name" value="Integrase-like_cat_sf"/>
</dbReference>
<dbReference type="EMBL" id="LAZR01000117">
    <property type="protein sequence ID" value="KKN89609.1"/>
    <property type="molecule type" value="Genomic_DNA"/>
</dbReference>
<feature type="domain" description="Tyr recombinase" evidence="6">
    <location>
        <begin position="204"/>
        <end position="415"/>
    </location>
</feature>
<dbReference type="CDD" id="cd00397">
    <property type="entry name" value="DNA_BRE_C"/>
    <property type="match status" value="1"/>
</dbReference>
<dbReference type="SUPFAM" id="SSF56349">
    <property type="entry name" value="DNA breaking-rejoining enzymes"/>
    <property type="match status" value="1"/>
</dbReference>
<dbReference type="InterPro" id="IPR011010">
    <property type="entry name" value="DNA_brk_join_enz"/>
</dbReference>
<keyword evidence="4" id="KW-0233">DNA recombination</keyword>
<sequence>MFTPIFDTRAEFISCSEDQYLADRPELVRYLNSFDGSVDVWGDYRAARGFLKSNSRVETTYNNYRTQVERLLMWCWLKRKKPFRELLRSDVEAFLDFCCNPDPEWIGTAIKGRFILSEGVFIPNAEWRPFSKRVPKSKAKLAAENLTELPAPAFSMSAGSIRQVYAAMNSLFSFCNNELLMSTNPCLQLGKNKSQWTSRTLQIPKSKAITKLQWEFVIETAEEMADESPATFERTLFIIVMMISCYLRVSDLAGNAGWQPTMGCFVKGNDGWWYHVVGKGNVHDKVAVKPDCMTYLARYRRHLNLPPTPSPGETEPLLRTKSGRSGLTARQIRRDVQKVLDRALAKMIKADFSEEEVDSLRSATLHWFRHTGATFDAPYRNPKNLQMDMRHKRMSTTQDIYYNAQDDERIAEVARLTVKR</sequence>
<dbReference type="GO" id="GO:0006310">
    <property type="term" value="P:DNA recombination"/>
    <property type="evidence" value="ECO:0007669"/>
    <property type="project" value="UniProtKB-KW"/>
</dbReference>